<comment type="caution">
    <text evidence="1">The sequence shown here is derived from an EMBL/GenBank/DDBJ whole genome shotgun (WGS) entry which is preliminary data.</text>
</comment>
<proteinExistence type="predicted"/>
<evidence type="ECO:0000313" key="1">
    <source>
        <dbReference type="EMBL" id="KAI8431253.1"/>
    </source>
</evidence>
<sequence>MRIPDGYSAANSTNLPNVDHFMLMQYMCNNESFNAAEIRGAKILHSTRDAYVESAIGYVAVKRQDGKCKVQCRVTPEHRVRTKMYTVTATICENEEKMDEIKCEDCAASEGGCKHAICFFMWLIKRSEEPSVTSVKCYWAKPRLSDMVTKGKYILARDLTKRKNLMAEPVPLFTKDDFINECKKRKISDVLIMNYSEEKLGTLGDLTVFNLAIKCSIENGTDFTFEQFKTFCEEIMTAEKINEIQKNTVEQASSKLWHNLRRARITASKIYEASRCKTSDGALVKMILGGYKVPETAAIKRGKYLENKVIKQLETELNTPIKKCGFILISPIMGASPDGLSDEFVVGPCAWSARIASTVLLANPAVKQQCLHCVSAWRFRRDERSEGERVRFNCDQNNHQPLIRLTRPELDSTIIDNFIIIISRKTSTAEQRPPP</sequence>
<keyword evidence="2" id="KW-1185">Reference proteome</keyword>
<evidence type="ECO:0000313" key="2">
    <source>
        <dbReference type="Proteomes" id="UP001064048"/>
    </source>
</evidence>
<name>A0ACC0K4A5_CHOFU</name>
<gene>
    <name evidence="1" type="ORF">MSG28_001284</name>
</gene>
<reference evidence="1 2" key="1">
    <citation type="journal article" date="2022" name="Genome Biol. Evol.">
        <title>The Spruce Budworm Genome: Reconstructing the Evolutionary History of Antifreeze Proteins.</title>
        <authorList>
            <person name="Beliveau C."/>
            <person name="Gagne P."/>
            <person name="Picq S."/>
            <person name="Vernygora O."/>
            <person name="Keeling C.I."/>
            <person name="Pinkney K."/>
            <person name="Doucet D."/>
            <person name="Wen F."/>
            <person name="Johnston J.S."/>
            <person name="Maaroufi H."/>
            <person name="Boyle B."/>
            <person name="Laroche J."/>
            <person name="Dewar K."/>
            <person name="Juretic N."/>
            <person name="Blackburn G."/>
            <person name="Nisole A."/>
            <person name="Brunet B."/>
            <person name="Brandao M."/>
            <person name="Lumley L."/>
            <person name="Duan J."/>
            <person name="Quan G."/>
            <person name="Lucarotti C.J."/>
            <person name="Roe A.D."/>
            <person name="Sperling F.A.H."/>
            <person name="Levesque R.C."/>
            <person name="Cusson M."/>
        </authorList>
    </citation>
    <scope>NUCLEOTIDE SEQUENCE [LARGE SCALE GENOMIC DNA]</scope>
    <source>
        <strain evidence="1">Glfc:IPQL:Cfum</strain>
    </source>
</reference>
<dbReference type="Proteomes" id="UP001064048">
    <property type="component" value="Chromosome Z"/>
</dbReference>
<accession>A0ACC0K4A5</accession>
<organism evidence="1 2">
    <name type="scientific">Choristoneura fumiferana</name>
    <name type="common">Spruce budworm moth</name>
    <name type="synonym">Archips fumiferana</name>
    <dbReference type="NCBI Taxonomy" id="7141"/>
    <lineage>
        <taxon>Eukaryota</taxon>
        <taxon>Metazoa</taxon>
        <taxon>Ecdysozoa</taxon>
        <taxon>Arthropoda</taxon>
        <taxon>Hexapoda</taxon>
        <taxon>Insecta</taxon>
        <taxon>Pterygota</taxon>
        <taxon>Neoptera</taxon>
        <taxon>Endopterygota</taxon>
        <taxon>Lepidoptera</taxon>
        <taxon>Glossata</taxon>
        <taxon>Ditrysia</taxon>
        <taxon>Tortricoidea</taxon>
        <taxon>Tortricidae</taxon>
        <taxon>Tortricinae</taxon>
        <taxon>Choristoneura</taxon>
    </lineage>
</organism>
<protein>
    <submittedName>
        <fullName evidence="1">Uncharacterized protein</fullName>
    </submittedName>
</protein>
<dbReference type="EMBL" id="CM046131">
    <property type="protein sequence ID" value="KAI8431253.1"/>
    <property type="molecule type" value="Genomic_DNA"/>
</dbReference>